<protein>
    <recommendedName>
        <fullName evidence="7">DUF632 domain-containing protein</fullName>
    </recommendedName>
</protein>
<feature type="compositionally biased region" description="Acidic residues" evidence="2">
    <location>
        <begin position="134"/>
        <end position="146"/>
    </location>
</feature>
<dbReference type="EMBL" id="KZ305032">
    <property type="protein sequence ID" value="PIA46930.1"/>
    <property type="molecule type" value="Genomic_DNA"/>
</dbReference>
<organism evidence="5 6">
    <name type="scientific">Aquilegia coerulea</name>
    <name type="common">Rocky mountain columbine</name>
    <dbReference type="NCBI Taxonomy" id="218851"/>
    <lineage>
        <taxon>Eukaryota</taxon>
        <taxon>Viridiplantae</taxon>
        <taxon>Streptophyta</taxon>
        <taxon>Embryophyta</taxon>
        <taxon>Tracheophyta</taxon>
        <taxon>Spermatophyta</taxon>
        <taxon>Magnoliopsida</taxon>
        <taxon>Ranunculales</taxon>
        <taxon>Ranunculaceae</taxon>
        <taxon>Thalictroideae</taxon>
        <taxon>Aquilegia</taxon>
    </lineage>
</organism>
<evidence type="ECO:0000256" key="2">
    <source>
        <dbReference type="SAM" id="MobiDB-lite"/>
    </source>
</evidence>
<feature type="compositionally biased region" description="Low complexity" evidence="2">
    <location>
        <begin position="274"/>
        <end position="290"/>
    </location>
</feature>
<feature type="compositionally biased region" description="Basic and acidic residues" evidence="2">
    <location>
        <begin position="325"/>
        <end position="334"/>
    </location>
</feature>
<feature type="region of interest" description="Disordered" evidence="2">
    <location>
        <begin position="202"/>
        <end position="230"/>
    </location>
</feature>
<feature type="region of interest" description="Disordered" evidence="2">
    <location>
        <begin position="66"/>
        <end position="169"/>
    </location>
</feature>
<gene>
    <name evidence="5" type="ORF">AQUCO_01500453v1</name>
</gene>
<dbReference type="PANTHER" id="PTHR21450">
    <property type="entry name" value="PROTEIN ALTERED PHOSPHATE STARVATION RESPONSE 1"/>
    <property type="match status" value="1"/>
</dbReference>
<evidence type="ECO:0000313" key="5">
    <source>
        <dbReference type="EMBL" id="PIA46930.1"/>
    </source>
</evidence>
<feature type="compositionally biased region" description="Pro residues" evidence="2">
    <location>
        <begin position="291"/>
        <end position="302"/>
    </location>
</feature>
<dbReference type="OrthoDB" id="658187at2759"/>
<feature type="compositionally biased region" description="Low complexity" evidence="2">
    <location>
        <begin position="215"/>
        <end position="230"/>
    </location>
</feature>
<reference evidence="5 6" key="1">
    <citation type="submission" date="2017-09" db="EMBL/GenBank/DDBJ databases">
        <title>WGS assembly of Aquilegia coerulea Goldsmith.</title>
        <authorList>
            <person name="Hodges S."/>
            <person name="Kramer E."/>
            <person name="Nordborg M."/>
            <person name="Tomkins J."/>
            <person name="Borevitz J."/>
            <person name="Derieg N."/>
            <person name="Yan J."/>
            <person name="Mihaltcheva S."/>
            <person name="Hayes R.D."/>
            <person name="Rokhsar D."/>
        </authorList>
    </citation>
    <scope>NUCLEOTIDE SEQUENCE [LARGE SCALE GENOMIC DNA]</scope>
    <source>
        <strain evidence="6">cv. Goldsmith</strain>
    </source>
</reference>
<sequence>MGCTTSKIDDLPAVALCRERCNYLDEAIVQRYAFAEAHVSYIHSLKLIGHSLDRFFDQDLLDNNNNNTNSSPSSSSPFLNLPPHKKKGDNDPVIPVLLDNNIPVTASAVKSHSHPPHSHSHSSSGSHLHFHTDSDDDDSDEDDDDDNGSHLHLHHSGHSSPLHYQDEDSFNGGGFMSHMNMNFMRNRSTPSVVHEHRPISPETVYTTTHGGGGESSSSSSAAAYYPNYYPNQENPNPNSYSYYNNYPPPAASSSYSNYGFYGSGSPPYGGSGYSGYPQQQQHVQAVASSSKPPPPPPSPPRASPWDFLNPFETFDKYYTQNTPSRDSRSVREEEGIPDLEDDNFQDEVVKEVHGDQKFNDGGSNYMMKKKKIAEEEEERGVGGDGIYETNMPSGSNEKNGMEYEVNLVDKKVVANEERSEEKSNNVPSFKVKIGSRGASVVIREIKSQFERASESGNEVSVMLEVGKVPFHKKNAVYQVSSKMLHSITPSLSVVSSQPSTSKSVQPATMAGSVYIDVDDNVGMRSRNLSSTLQKLYIWEKKLYDEVKAEEKMRIVHERKVRRLKRLDERGAESQKIDATRTLVRSLSTKIRIAIQVVDKISIKINKLRDEELWPQMNELIKGLIKMWKVMLECHQYQCQAIAEAKNIDTISNRKLNGDHLEATMQLEHELLNWISSFSCWVSAQKGYVRALNGWLLKCLLYEPEETADGIVPFSPGRIGAPPVFVICNMWSQAMERISENEVIDAMRVFTMSVHQLSERHSMEIRQRMLANKDTERKVKLLEREEQKMQKEWQITDKKMALVSGQGIGIPGQIVHQSGTANFTSLHLGLKQIFEAMERFTASSMKAYEELQLRCEEDRLTQENAKVP</sequence>
<dbReference type="InterPro" id="IPR006867">
    <property type="entry name" value="DUF632"/>
</dbReference>
<feature type="region of interest" description="Disordered" evidence="2">
    <location>
        <begin position="375"/>
        <end position="399"/>
    </location>
</feature>
<dbReference type="InParanoid" id="A0A2G5DTU6"/>
<feature type="compositionally biased region" description="Acidic residues" evidence="2">
    <location>
        <begin position="335"/>
        <end position="345"/>
    </location>
</feature>
<dbReference type="STRING" id="218851.A0A2G5DTU6"/>
<evidence type="ECO:0000313" key="6">
    <source>
        <dbReference type="Proteomes" id="UP000230069"/>
    </source>
</evidence>
<dbReference type="Proteomes" id="UP000230069">
    <property type="component" value="Unassembled WGS sequence"/>
</dbReference>
<feature type="region of interest" description="Disordered" evidence="2">
    <location>
        <begin position="271"/>
        <end position="345"/>
    </location>
</feature>
<dbReference type="InterPro" id="IPR006868">
    <property type="entry name" value="DUF630"/>
</dbReference>
<dbReference type="PANTHER" id="PTHR21450:SF41">
    <property type="entry name" value="RNA POLYMERASE SUBUNIT BETA, PUTATIVE (DUF630 AND DUF632)-RELATED"/>
    <property type="match status" value="1"/>
</dbReference>
<keyword evidence="1" id="KW-0175">Coiled coil</keyword>
<dbReference type="AlphaFoldDB" id="A0A2G5DTU6"/>
<dbReference type="Pfam" id="PF04783">
    <property type="entry name" value="DUF630"/>
    <property type="match status" value="1"/>
</dbReference>
<evidence type="ECO:0000259" key="4">
    <source>
        <dbReference type="Pfam" id="PF04783"/>
    </source>
</evidence>
<evidence type="ECO:0000256" key="1">
    <source>
        <dbReference type="SAM" id="Coils"/>
    </source>
</evidence>
<proteinExistence type="predicted"/>
<feature type="domain" description="DUF630" evidence="4">
    <location>
        <begin position="1"/>
        <end position="59"/>
    </location>
</feature>
<feature type="domain" description="DUF632" evidence="3">
    <location>
        <begin position="441"/>
        <end position="755"/>
    </location>
</feature>
<feature type="compositionally biased region" description="Low complexity" evidence="2">
    <location>
        <begin position="66"/>
        <end position="82"/>
    </location>
</feature>
<feature type="compositionally biased region" description="Basic residues" evidence="2">
    <location>
        <begin position="111"/>
        <end position="120"/>
    </location>
</feature>
<feature type="coiled-coil region" evidence="1">
    <location>
        <begin position="764"/>
        <end position="791"/>
    </location>
</feature>
<accession>A0A2G5DTU6</accession>
<name>A0A2G5DTU6_AQUCA</name>
<evidence type="ECO:0000259" key="3">
    <source>
        <dbReference type="Pfam" id="PF04782"/>
    </source>
</evidence>
<dbReference type="Pfam" id="PF04782">
    <property type="entry name" value="DUF632"/>
    <property type="match status" value="1"/>
</dbReference>
<keyword evidence="6" id="KW-1185">Reference proteome</keyword>
<dbReference type="FunCoup" id="A0A2G5DTU6">
    <property type="interactions" value="1854"/>
</dbReference>
<evidence type="ECO:0008006" key="7">
    <source>
        <dbReference type="Google" id="ProtNLM"/>
    </source>
</evidence>